<dbReference type="RefSeq" id="XP_060297796.1">
    <property type="nucleotide sequence ID" value="XM_060439624.1"/>
</dbReference>
<feature type="repeat" description="ANK" evidence="3">
    <location>
        <begin position="329"/>
        <end position="363"/>
    </location>
</feature>
<feature type="repeat" description="ANK" evidence="3">
    <location>
        <begin position="469"/>
        <end position="501"/>
    </location>
</feature>
<dbReference type="Gene3D" id="1.25.40.20">
    <property type="entry name" value="Ankyrin repeat-containing domain"/>
    <property type="match status" value="3"/>
</dbReference>
<protein>
    <submittedName>
        <fullName evidence="5">Ankyrin repeat-containing domain protein</fullName>
    </submittedName>
</protein>
<dbReference type="GeneID" id="85322894"/>
<sequence length="697" mass="77047">MEVLGAVVGIADVALRTTMKITRLCNAWREAPEDVHRLLGDLTRTQLFFQETRHGIQTMFPMVHNNKGTISHSYHQLHALLDEGSLVLREIEDIVDTIIVPDGVNPDRDKRLGQRSKAKWLKHSAKIAKLRKELNGIAFGACRLLLAQNVAVSTEIQTLVERSKDEIMYHVSDQLNQRAESSQRSIITHVDRRFSFLQSVVVAAIRESIWRMTAPRPILGSISLTYSRTRVCNDSECRARQMRVSQPRLEVKVAYQFPAWLMRGALSVFFSSNLNGNPELNIRIFNVIQSDPVTAYSTIFGYIDRGDVHGTRRLLEERRGSVYDILGDGGSSPLFFAVRRRNLNKDIIRLLLQAGADPNQEAPNGLTPTSSTLLYYLAGRCGADELVELLPPYSLLESESCLHMAIAGILQVDLGQALQKPQYLAEINSMSKLMNGRSPLCLAAMRGNLSAVKLLLRAGADVNLKVIKAGTTALHEACSSGRYEVVKVLLEAGALVNERTSNRLTPMTVAARVSEGARIISLLIQHGANVQAGPLHVAAATGNAAAVDILLLSGADINHRDWEGDTALFDAIIGRQHGTADLLLLKGIDYTNVNDNGRGLLHVLAGVGDMEMIRTFTDKKLRNLNTAAKDRTGKTPLQLLNERDPTPALRKAFDELLDSVELANEEKPQPDQPETQDDDEDDDSEPEEEFVDAKETL</sequence>
<dbReference type="Pfam" id="PF00023">
    <property type="entry name" value="Ank"/>
    <property type="match status" value="1"/>
</dbReference>
<feature type="repeat" description="ANK" evidence="3">
    <location>
        <begin position="435"/>
        <end position="467"/>
    </location>
</feature>
<dbReference type="EMBL" id="JAUIRO010000003">
    <property type="protein sequence ID" value="KAK0721872.1"/>
    <property type="molecule type" value="Genomic_DNA"/>
</dbReference>
<evidence type="ECO:0000313" key="5">
    <source>
        <dbReference type="EMBL" id="KAK0721872.1"/>
    </source>
</evidence>
<feature type="compositionally biased region" description="Acidic residues" evidence="4">
    <location>
        <begin position="674"/>
        <end position="690"/>
    </location>
</feature>
<dbReference type="PANTHER" id="PTHR24126">
    <property type="entry name" value="ANKYRIN REPEAT, PH AND SEC7 DOMAIN CONTAINING PROTEIN SECG-RELATED"/>
    <property type="match status" value="1"/>
</dbReference>
<evidence type="ECO:0000313" key="6">
    <source>
        <dbReference type="Proteomes" id="UP001172101"/>
    </source>
</evidence>
<proteinExistence type="predicted"/>
<dbReference type="PRINTS" id="PR01415">
    <property type="entry name" value="ANKYRIN"/>
</dbReference>
<dbReference type="SMART" id="SM00248">
    <property type="entry name" value="ANK"/>
    <property type="match status" value="7"/>
</dbReference>
<dbReference type="PANTHER" id="PTHR24126:SF65">
    <property type="entry name" value="CHROMOSOME UNDETERMINED SCAFFOLD_20, WHOLE GENOME SHOTGUN SEQUENCE"/>
    <property type="match status" value="1"/>
</dbReference>
<evidence type="ECO:0000256" key="3">
    <source>
        <dbReference type="PROSITE-ProRule" id="PRU00023"/>
    </source>
</evidence>
<keyword evidence="6" id="KW-1185">Reference proteome</keyword>
<keyword evidence="2 3" id="KW-0040">ANK repeat</keyword>
<dbReference type="InterPro" id="IPR002110">
    <property type="entry name" value="Ankyrin_rpt"/>
</dbReference>
<dbReference type="Proteomes" id="UP001172101">
    <property type="component" value="Unassembled WGS sequence"/>
</dbReference>
<dbReference type="InterPro" id="IPR036770">
    <property type="entry name" value="Ankyrin_rpt-contain_sf"/>
</dbReference>
<reference evidence="5" key="1">
    <citation type="submission" date="2023-06" db="EMBL/GenBank/DDBJ databases">
        <title>Genome-scale phylogeny and comparative genomics of the fungal order Sordariales.</title>
        <authorList>
            <consortium name="Lawrence Berkeley National Laboratory"/>
            <person name="Hensen N."/>
            <person name="Bonometti L."/>
            <person name="Westerberg I."/>
            <person name="Brannstrom I.O."/>
            <person name="Guillou S."/>
            <person name="Cros-Aarteil S."/>
            <person name="Calhoun S."/>
            <person name="Haridas S."/>
            <person name="Kuo A."/>
            <person name="Mondo S."/>
            <person name="Pangilinan J."/>
            <person name="Riley R."/>
            <person name="LaButti K."/>
            <person name="Andreopoulos B."/>
            <person name="Lipzen A."/>
            <person name="Chen C."/>
            <person name="Yanf M."/>
            <person name="Daum C."/>
            <person name="Ng V."/>
            <person name="Clum A."/>
            <person name="Steindorff A."/>
            <person name="Ohm R."/>
            <person name="Martin F."/>
            <person name="Silar P."/>
            <person name="Natvig D."/>
            <person name="Lalanne C."/>
            <person name="Gautier V."/>
            <person name="Ament-velasquez S.L."/>
            <person name="Kruys A."/>
            <person name="Hutchinson M.I."/>
            <person name="Powell A.J."/>
            <person name="Barry K."/>
            <person name="Miller A.N."/>
            <person name="Grigoriev I.V."/>
            <person name="Debuchy R."/>
            <person name="Gladieux P."/>
            <person name="Thoren M.H."/>
            <person name="Johannesson H."/>
        </authorList>
    </citation>
    <scope>NUCLEOTIDE SEQUENCE</scope>
    <source>
        <strain evidence="5">SMH2392-1A</strain>
    </source>
</reference>
<keyword evidence="1" id="KW-0677">Repeat</keyword>
<dbReference type="SUPFAM" id="SSF48403">
    <property type="entry name" value="Ankyrin repeat"/>
    <property type="match status" value="1"/>
</dbReference>
<evidence type="ECO:0000256" key="4">
    <source>
        <dbReference type="SAM" id="MobiDB-lite"/>
    </source>
</evidence>
<feature type="region of interest" description="Disordered" evidence="4">
    <location>
        <begin position="659"/>
        <end position="697"/>
    </location>
</feature>
<dbReference type="PROSITE" id="PS50297">
    <property type="entry name" value="ANK_REP_REGION"/>
    <property type="match status" value="4"/>
</dbReference>
<evidence type="ECO:0000256" key="1">
    <source>
        <dbReference type="ARBA" id="ARBA00022737"/>
    </source>
</evidence>
<gene>
    <name evidence="5" type="ORF">B0T26DRAFT_673645</name>
</gene>
<accession>A0AA40ATY0</accession>
<name>A0AA40ATY0_9PEZI</name>
<feature type="repeat" description="ANK" evidence="3">
    <location>
        <begin position="534"/>
        <end position="562"/>
    </location>
</feature>
<dbReference type="AlphaFoldDB" id="A0AA40ATY0"/>
<organism evidence="5 6">
    <name type="scientific">Lasiosphaeria miniovina</name>
    <dbReference type="NCBI Taxonomy" id="1954250"/>
    <lineage>
        <taxon>Eukaryota</taxon>
        <taxon>Fungi</taxon>
        <taxon>Dikarya</taxon>
        <taxon>Ascomycota</taxon>
        <taxon>Pezizomycotina</taxon>
        <taxon>Sordariomycetes</taxon>
        <taxon>Sordariomycetidae</taxon>
        <taxon>Sordariales</taxon>
        <taxon>Lasiosphaeriaceae</taxon>
        <taxon>Lasiosphaeria</taxon>
    </lineage>
</organism>
<dbReference type="Pfam" id="PF12796">
    <property type="entry name" value="Ank_2"/>
    <property type="match status" value="2"/>
</dbReference>
<evidence type="ECO:0000256" key="2">
    <source>
        <dbReference type="ARBA" id="ARBA00023043"/>
    </source>
</evidence>
<comment type="caution">
    <text evidence="5">The sequence shown here is derived from an EMBL/GenBank/DDBJ whole genome shotgun (WGS) entry which is preliminary data.</text>
</comment>
<dbReference type="PROSITE" id="PS50088">
    <property type="entry name" value="ANK_REPEAT"/>
    <property type="match status" value="4"/>
</dbReference>